<dbReference type="InterPro" id="IPR029063">
    <property type="entry name" value="SAM-dependent_MTases_sf"/>
</dbReference>
<organism evidence="3 4">
    <name type="scientific">Rhizomicrobium electricum</name>
    <dbReference type="NCBI Taxonomy" id="480070"/>
    <lineage>
        <taxon>Bacteria</taxon>
        <taxon>Pseudomonadati</taxon>
        <taxon>Pseudomonadota</taxon>
        <taxon>Alphaproteobacteria</taxon>
        <taxon>Micropepsales</taxon>
        <taxon>Micropepsaceae</taxon>
        <taxon>Rhizomicrobium</taxon>
    </lineage>
</organism>
<dbReference type="PANTHER" id="PTHR43317">
    <property type="entry name" value="THERMOSPERMINE SYNTHASE ACAULIS5"/>
    <property type="match status" value="1"/>
</dbReference>
<dbReference type="Proteomes" id="UP001499951">
    <property type="component" value="Unassembled WGS sequence"/>
</dbReference>
<dbReference type="EMBL" id="BAAADD010000005">
    <property type="protein sequence ID" value="GAA0571714.1"/>
    <property type="molecule type" value="Genomic_DNA"/>
</dbReference>
<feature type="transmembrane region" description="Helical" evidence="2">
    <location>
        <begin position="78"/>
        <end position="95"/>
    </location>
</feature>
<dbReference type="Gene3D" id="3.40.50.150">
    <property type="entry name" value="Vaccinia Virus protein VP39"/>
    <property type="match status" value="1"/>
</dbReference>
<dbReference type="RefSeq" id="WP_166934193.1">
    <property type="nucleotide sequence ID" value="NZ_BAAADD010000005.1"/>
</dbReference>
<reference evidence="4" key="1">
    <citation type="journal article" date="2019" name="Int. J. Syst. Evol. Microbiol.">
        <title>The Global Catalogue of Microorganisms (GCM) 10K type strain sequencing project: providing services to taxonomists for standard genome sequencing and annotation.</title>
        <authorList>
            <consortium name="The Broad Institute Genomics Platform"/>
            <consortium name="The Broad Institute Genome Sequencing Center for Infectious Disease"/>
            <person name="Wu L."/>
            <person name="Ma J."/>
        </authorList>
    </citation>
    <scope>NUCLEOTIDE SEQUENCE [LARGE SCALE GENOMIC DNA]</scope>
    <source>
        <strain evidence="4">JCM 15089</strain>
    </source>
</reference>
<feature type="transmembrane region" description="Helical" evidence="2">
    <location>
        <begin position="184"/>
        <end position="204"/>
    </location>
</feature>
<comment type="caution">
    <text evidence="3">The sequence shown here is derived from an EMBL/GenBank/DDBJ whole genome shotgun (WGS) entry which is preliminary data.</text>
</comment>
<evidence type="ECO:0000256" key="1">
    <source>
        <dbReference type="ARBA" id="ARBA00023115"/>
    </source>
</evidence>
<feature type="transmembrane region" description="Helical" evidence="2">
    <location>
        <begin position="251"/>
        <end position="273"/>
    </location>
</feature>
<evidence type="ECO:0000256" key="2">
    <source>
        <dbReference type="SAM" id="Phobius"/>
    </source>
</evidence>
<feature type="transmembrane region" description="Helical" evidence="2">
    <location>
        <begin position="280"/>
        <end position="300"/>
    </location>
</feature>
<feature type="transmembrane region" description="Helical" evidence="2">
    <location>
        <begin position="306"/>
        <end position="328"/>
    </location>
</feature>
<keyword evidence="2" id="KW-1133">Transmembrane helix</keyword>
<gene>
    <name evidence="3" type="ORF">GCM10008942_20520</name>
</gene>
<feature type="transmembrane region" description="Helical" evidence="2">
    <location>
        <begin position="396"/>
        <end position="414"/>
    </location>
</feature>
<sequence>MAQRWQVDRFAAAATILAGALLLFEVEPLIAKAILPWFGGSAQVWTTCLLFFQAALLAGYLYAHVLTTHVPPRWQWRIHAGLLAASLVFLPIIPAEHWKPAGGEGPLPLILGLLATTIGLPFVLLSATSPLVQAWLARPVEGPDGAVVRPPYRLFALSNFGSMVALLSYPVLVEPYVTGHLQAVGWSVLYAGFAVICSLTAWRYREGTLARREKTERPTWGKRALWFFLAAAPSGLLLAMTNFMLQNVAAIPLFWIVPLALYLASFILAFNNLKWFALPAWYLVFVLALGVALASTAGLFSEHGLLMLPVLSGVLFVFCCVCHGELSLARPEPKHLTEYYLIISTGGAAGGLFVAAVAPTVFNAPYELPILLPLTALIVLAAAGRHYREWTTLHQNLLAICGLLVVGAAGWTMARTAYSFQSHSVFLTRNFYGALRVQDTALTKTNPIVVRRLVNGSILHGIEVKDPRLRRTPLSYYARPSGIGRLLTEAGKRGPLKVGVIGQGVGTLAGYGRAGDTYRFYEINPAVDRIAHALFWYLPTNPARQSVVIGDGRLSLERERPQGFDVLVVDAFLSDSIPLHLLTREAFSLYWRHLKPDGVLAVHVSNRYIALAPVIAQDAAARGMTTRSIDVYNDLDHGVTRSVWVLVTPRKDLFRKGELAGIPTEPVPQGLRPWTDDYSAIWSVLRF</sequence>
<evidence type="ECO:0000313" key="4">
    <source>
        <dbReference type="Proteomes" id="UP001499951"/>
    </source>
</evidence>
<feature type="transmembrane region" description="Helical" evidence="2">
    <location>
        <begin position="368"/>
        <end position="384"/>
    </location>
</feature>
<keyword evidence="2" id="KW-0472">Membrane</keyword>
<name>A0ABP3PV34_9PROT</name>
<feature type="transmembrane region" description="Helical" evidence="2">
    <location>
        <begin position="225"/>
        <end position="245"/>
    </location>
</feature>
<dbReference type="SUPFAM" id="SSF53335">
    <property type="entry name" value="S-adenosyl-L-methionine-dependent methyltransferases"/>
    <property type="match status" value="1"/>
</dbReference>
<protein>
    <submittedName>
        <fullName evidence="3">Fused MFS/spermidine synthase</fullName>
    </submittedName>
</protein>
<feature type="transmembrane region" description="Helical" evidence="2">
    <location>
        <begin position="340"/>
        <end position="362"/>
    </location>
</feature>
<feature type="transmembrane region" description="Helical" evidence="2">
    <location>
        <begin position="44"/>
        <end position="66"/>
    </location>
</feature>
<keyword evidence="1" id="KW-0620">Polyamine biosynthesis</keyword>
<proteinExistence type="predicted"/>
<feature type="transmembrane region" description="Helical" evidence="2">
    <location>
        <begin position="152"/>
        <end position="172"/>
    </location>
</feature>
<feature type="transmembrane region" description="Helical" evidence="2">
    <location>
        <begin position="107"/>
        <end position="132"/>
    </location>
</feature>
<accession>A0ABP3PV34</accession>
<keyword evidence="2" id="KW-0812">Transmembrane</keyword>
<keyword evidence="4" id="KW-1185">Reference proteome</keyword>
<dbReference type="PANTHER" id="PTHR43317:SF1">
    <property type="entry name" value="THERMOSPERMINE SYNTHASE ACAULIS5"/>
    <property type="match status" value="1"/>
</dbReference>
<evidence type="ECO:0000313" key="3">
    <source>
        <dbReference type="EMBL" id="GAA0571714.1"/>
    </source>
</evidence>
<dbReference type="NCBIfam" id="NF037959">
    <property type="entry name" value="MFS_SpdSyn"/>
    <property type="match status" value="1"/>
</dbReference>